<gene>
    <name evidence="1" type="ORF">SAMN02910280_1064</name>
</gene>
<dbReference type="EMBL" id="FPIP01000002">
    <property type="protein sequence ID" value="SFW20852.1"/>
    <property type="molecule type" value="Genomic_DNA"/>
</dbReference>
<proteinExistence type="predicted"/>
<evidence type="ECO:0000313" key="2">
    <source>
        <dbReference type="Proteomes" id="UP000183461"/>
    </source>
</evidence>
<sequence length="117" mass="14084">MREYTIKSTRKGKDYIWGTLYYSDKTSKFRIKFRCPSDEMRKDKPPAMIHRFMTNGRMKLDSELSSLWVSDRIIPKDRQNIADILRENNLSTYREIDMLELCMGRCTLDDIYLTREK</sequence>
<protein>
    <submittedName>
        <fullName evidence="1">Uncharacterized protein</fullName>
    </submittedName>
</protein>
<dbReference type="RefSeq" id="WP_072299435.1">
    <property type="nucleotide sequence ID" value="NZ_FPIP01000002.1"/>
</dbReference>
<organism evidence="1 2">
    <name type="scientific">Ruminococcus flavefaciens</name>
    <dbReference type="NCBI Taxonomy" id="1265"/>
    <lineage>
        <taxon>Bacteria</taxon>
        <taxon>Bacillati</taxon>
        <taxon>Bacillota</taxon>
        <taxon>Clostridia</taxon>
        <taxon>Eubacteriales</taxon>
        <taxon>Oscillospiraceae</taxon>
        <taxon>Ruminococcus</taxon>
    </lineage>
</organism>
<dbReference type="Proteomes" id="UP000183461">
    <property type="component" value="Unassembled WGS sequence"/>
</dbReference>
<reference evidence="2" key="1">
    <citation type="submission" date="2016-11" db="EMBL/GenBank/DDBJ databases">
        <authorList>
            <person name="Varghese N."/>
            <person name="Submissions S."/>
        </authorList>
    </citation>
    <scope>NUCLEOTIDE SEQUENCE [LARGE SCALE GENOMIC DNA]</scope>
    <source>
        <strain evidence="2">YL228</strain>
    </source>
</reference>
<dbReference type="AlphaFoldDB" id="A0A1K1MCJ1"/>
<evidence type="ECO:0000313" key="1">
    <source>
        <dbReference type="EMBL" id="SFW20852.1"/>
    </source>
</evidence>
<accession>A0A1K1MCJ1</accession>
<name>A0A1K1MCJ1_RUMFL</name>